<dbReference type="Gene3D" id="3.40.50.12580">
    <property type="match status" value="1"/>
</dbReference>
<dbReference type="Proteomes" id="UP000177811">
    <property type="component" value="Unassembled WGS sequence"/>
</dbReference>
<dbReference type="GO" id="GO:0047355">
    <property type="term" value="F:CDP-glycerol glycerophosphotransferase activity"/>
    <property type="evidence" value="ECO:0007669"/>
    <property type="project" value="InterPro"/>
</dbReference>
<name>A0A1G2KPF9_9BACT</name>
<dbReference type="InterPro" id="IPR029044">
    <property type="entry name" value="Nucleotide-diphossugar_trans"/>
</dbReference>
<reference evidence="2 3" key="1">
    <citation type="journal article" date="2016" name="Nat. Commun.">
        <title>Thousands of microbial genomes shed light on interconnected biogeochemical processes in an aquifer system.</title>
        <authorList>
            <person name="Anantharaman K."/>
            <person name="Brown C.T."/>
            <person name="Hug L.A."/>
            <person name="Sharon I."/>
            <person name="Castelle C.J."/>
            <person name="Probst A.J."/>
            <person name="Thomas B.C."/>
            <person name="Singh A."/>
            <person name="Wilkins M.J."/>
            <person name="Karaoz U."/>
            <person name="Brodie E.L."/>
            <person name="Williams K.H."/>
            <person name="Hubbard S.S."/>
            <person name="Banfield J.F."/>
        </authorList>
    </citation>
    <scope>NUCLEOTIDE SEQUENCE [LARGE SCALE GENOMIC DNA]</scope>
</reference>
<dbReference type="SUPFAM" id="SSF53448">
    <property type="entry name" value="Nucleotide-diphospho-sugar transferases"/>
    <property type="match status" value="1"/>
</dbReference>
<evidence type="ECO:0000313" key="3">
    <source>
        <dbReference type="Proteomes" id="UP000177811"/>
    </source>
</evidence>
<evidence type="ECO:0000259" key="1">
    <source>
        <dbReference type="Pfam" id="PF00535"/>
    </source>
</evidence>
<feature type="domain" description="Glycosyltransferase 2-like" evidence="1">
    <location>
        <begin position="501"/>
        <end position="631"/>
    </location>
</feature>
<dbReference type="AlphaFoldDB" id="A0A1G2KPF9"/>
<dbReference type="EMBL" id="MHQL01000066">
    <property type="protein sequence ID" value="OHA01286.1"/>
    <property type="molecule type" value="Genomic_DNA"/>
</dbReference>
<dbReference type="SUPFAM" id="SSF53756">
    <property type="entry name" value="UDP-Glycosyltransferase/glycogen phosphorylase"/>
    <property type="match status" value="1"/>
</dbReference>
<dbReference type="Pfam" id="PF00535">
    <property type="entry name" value="Glycos_transf_2"/>
    <property type="match status" value="1"/>
</dbReference>
<accession>A0A1G2KPF9</accession>
<dbReference type="Pfam" id="PF04464">
    <property type="entry name" value="Glyphos_transf"/>
    <property type="match status" value="1"/>
</dbReference>
<evidence type="ECO:0000313" key="2">
    <source>
        <dbReference type="EMBL" id="OHA01286.1"/>
    </source>
</evidence>
<dbReference type="PANTHER" id="PTHR43685">
    <property type="entry name" value="GLYCOSYLTRANSFERASE"/>
    <property type="match status" value="1"/>
</dbReference>
<dbReference type="CDD" id="cd00761">
    <property type="entry name" value="Glyco_tranf_GTA_type"/>
    <property type="match status" value="1"/>
</dbReference>
<organism evidence="2 3">
    <name type="scientific">Candidatus Sungbacteria bacterium RIFCSPHIGHO2_02_FULL_51_29</name>
    <dbReference type="NCBI Taxonomy" id="1802273"/>
    <lineage>
        <taxon>Bacteria</taxon>
        <taxon>Candidatus Sungiibacteriota</taxon>
    </lineage>
</organism>
<dbReference type="InterPro" id="IPR007554">
    <property type="entry name" value="Glycerophosphate_synth"/>
</dbReference>
<dbReference type="InterPro" id="IPR001173">
    <property type="entry name" value="Glyco_trans_2-like"/>
</dbReference>
<dbReference type="Gene3D" id="3.90.550.10">
    <property type="entry name" value="Spore Coat Polysaccharide Biosynthesis Protein SpsA, Chain A"/>
    <property type="match status" value="1"/>
</dbReference>
<proteinExistence type="predicted"/>
<protein>
    <recommendedName>
        <fullName evidence="1">Glycosyltransferase 2-like domain-containing protein</fullName>
    </recommendedName>
</protein>
<gene>
    <name evidence="2" type="ORF">A3C16_01955</name>
</gene>
<dbReference type="GO" id="GO:0016020">
    <property type="term" value="C:membrane"/>
    <property type="evidence" value="ECO:0007669"/>
    <property type="project" value="InterPro"/>
</dbReference>
<dbReference type="InterPro" id="IPR043148">
    <property type="entry name" value="TagF_C"/>
</dbReference>
<dbReference type="InterPro" id="IPR050834">
    <property type="entry name" value="Glycosyltransf_2"/>
</dbReference>
<sequence>MIRPKELIKIFSLLQQRNGSYAELIRFLFNENPPPDHNFLARVDPGNGVEIRKTAACATNTWRDNPGADAKICFYIQNPLQYYVYKNIYRHLPESEFVVNTPWIRRNIPDWDKFLMRFIGFLGAQNARYRLYAPTEDRGRKFFKRYDVFAYHSVFNLNIDLPTQKKIRIMYGHSKDSYNFGAWSRAYDLGFTYGPYSQKRMSIFTNGIEVGNSRFDDWFNGALGTTRIMNLKKDLALDPSKKTVLYLPTHGDLSSLDTCIKEIVRLSDTYNVMIRPHFLTHYAEQDKLKKIIQSDGVRSKKIFWLDDFSDLTELLSVSDLVISDNSGAIFDAVLADKPTVLIDILPASYFEKDMWTRVQRSSFYWTFPQTYPDSIEQKVKNIPELRPGEVVSRADMLAAAVTATFARDEHYKKNRAKLRDMLFVHCDGTSGTRAADAIRELMHGKKRQLDFMDYAVQESCILEYGALEHENTVLRSIINEYCDTSHLKSATENPLERILFSVVIPTYNGVSGIRHTLLSLAQQEKIPARFFEIIVIDDGSQQSYDAVVDEVAREYPELQIILARLSKNRGPAVARNTGILLSRGTFISFTDDDCILPQNWLYLFKNAFDENPEIAGVGGWYEPIHGTAKKTSIFGRFVFWLHMPDILYVHKSPYFHSNKSGNTGNMCYRKSALIKAGGFNHYFRLPSLEDHELKMRMREQKFVLMYIPSIIQHTKTYSFEEFIHYCLARGWASMLVYRLFPMWGVYHFTAYSMLTLSLHEVPQIVKKKHIQSQYSERLPFSYWFIPIQFLKNFLFWIGKYTLALRVFRETRARPTQ</sequence>
<dbReference type="PANTHER" id="PTHR43685:SF3">
    <property type="entry name" value="SLR2126 PROTEIN"/>
    <property type="match status" value="1"/>
</dbReference>
<comment type="caution">
    <text evidence="2">The sequence shown here is derived from an EMBL/GenBank/DDBJ whole genome shotgun (WGS) entry which is preliminary data.</text>
</comment>